<dbReference type="Proteomes" id="UP000464675">
    <property type="component" value="Chromosome"/>
</dbReference>
<evidence type="ECO:0000313" key="2">
    <source>
        <dbReference type="EMBL" id="QHQ38615.1"/>
    </source>
</evidence>
<dbReference type="AlphaFoldDB" id="A0A6P1TA36"/>
<keyword evidence="3" id="KW-1185">Reference proteome</keyword>
<evidence type="ECO:0000313" key="1">
    <source>
        <dbReference type="EMBL" id="MBB5213325.1"/>
    </source>
</evidence>
<name>A0A6P1TA36_9GAMM</name>
<reference evidence="1 4" key="2">
    <citation type="submission" date="2020-08" db="EMBL/GenBank/DDBJ databases">
        <title>Genomic Encyclopedia of Type Strains, Phase IV (KMG-IV): sequencing the most valuable type-strain genomes for metagenomic binning, comparative biology and taxonomic classification.</title>
        <authorList>
            <person name="Goeker M."/>
        </authorList>
    </citation>
    <scope>NUCLEOTIDE SEQUENCE [LARGE SCALE GENOMIC DNA]</scope>
    <source>
        <strain evidence="1 4">DSM 11525</strain>
    </source>
</reference>
<dbReference type="Proteomes" id="UP000563601">
    <property type="component" value="Unassembled WGS sequence"/>
</dbReference>
<dbReference type="OrthoDB" id="6392511at2"/>
<dbReference type="EMBL" id="CP047491">
    <property type="protein sequence ID" value="QHQ38615.1"/>
    <property type="molecule type" value="Genomic_DNA"/>
</dbReference>
<organism evidence="1 4">
    <name type="scientific">Microbulbifer hydrolyticus</name>
    <dbReference type="NCBI Taxonomy" id="48074"/>
    <lineage>
        <taxon>Bacteria</taxon>
        <taxon>Pseudomonadati</taxon>
        <taxon>Pseudomonadota</taxon>
        <taxon>Gammaproteobacteria</taxon>
        <taxon>Cellvibrionales</taxon>
        <taxon>Microbulbiferaceae</taxon>
        <taxon>Microbulbifer</taxon>
    </lineage>
</organism>
<gene>
    <name evidence="2" type="ORF">GTQ55_06175</name>
    <name evidence="1" type="ORF">HNQ53_003581</name>
</gene>
<accession>A0A6P1TA36</accession>
<sequence>MEALNKKLALVLWSEDENGEEDVAVFSGILVSRDGVYFLEKCDSKNPELLAEWLERIRPVSEDLKETLLGCDYQLALSVGKVKGGQSMESFGGLKWPE</sequence>
<dbReference type="EMBL" id="JACHHR010000013">
    <property type="protein sequence ID" value="MBB5213325.1"/>
    <property type="molecule type" value="Genomic_DNA"/>
</dbReference>
<dbReference type="RefSeq" id="WP_161857946.1">
    <property type="nucleotide sequence ID" value="NZ_CP047491.1"/>
</dbReference>
<proteinExistence type="predicted"/>
<reference evidence="2 3" key="1">
    <citation type="submission" date="2020-01" db="EMBL/GenBank/DDBJ databases">
        <title>The possibility of degradation of plastic by Microbulbifer hydrolyticus IRE-31.</title>
        <authorList>
            <person name="Liu L."/>
        </authorList>
    </citation>
    <scope>NUCLEOTIDE SEQUENCE [LARGE SCALE GENOMIC DNA]</scope>
    <source>
        <strain evidence="2 3">IRE-31</strain>
    </source>
</reference>
<evidence type="ECO:0000313" key="3">
    <source>
        <dbReference type="Proteomes" id="UP000464675"/>
    </source>
</evidence>
<evidence type="ECO:0000313" key="4">
    <source>
        <dbReference type="Proteomes" id="UP000563601"/>
    </source>
</evidence>
<protein>
    <submittedName>
        <fullName evidence="1">Uncharacterized protein</fullName>
    </submittedName>
</protein>